<dbReference type="EMBL" id="CP042905">
    <property type="protein sequence ID" value="QEE15884.1"/>
    <property type="molecule type" value="Genomic_DNA"/>
</dbReference>
<dbReference type="PANTHER" id="PTHR43591">
    <property type="entry name" value="METHYLTRANSFERASE"/>
    <property type="match status" value="1"/>
</dbReference>
<dbReference type="EC" id="2.1.1.-" evidence="2"/>
<gene>
    <name evidence="2" type="ORF">DSAG12_01711</name>
</gene>
<organism evidence="2 3">
    <name type="scientific">Promethearchaeum syntrophicum</name>
    <dbReference type="NCBI Taxonomy" id="2594042"/>
    <lineage>
        <taxon>Archaea</taxon>
        <taxon>Promethearchaeati</taxon>
        <taxon>Promethearchaeota</taxon>
        <taxon>Promethearchaeia</taxon>
        <taxon>Promethearchaeales</taxon>
        <taxon>Promethearchaeaceae</taxon>
        <taxon>Promethearchaeum</taxon>
    </lineage>
</organism>
<dbReference type="Gene3D" id="3.40.50.150">
    <property type="entry name" value="Vaccinia Virus protein VP39"/>
    <property type="match status" value="1"/>
</dbReference>
<keyword evidence="2" id="KW-0808">Transferase</keyword>
<dbReference type="GO" id="GO:0008168">
    <property type="term" value="F:methyltransferase activity"/>
    <property type="evidence" value="ECO:0007669"/>
    <property type="project" value="TreeGrafter"/>
</dbReference>
<protein>
    <submittedName>
        <fullName evidence="2">Class I SAM-dependent methyltransferase</fullName>
        <ecNumber evidence="2">2.1.1.-</ecNumber>
    </submittedName>
</protein>
<sequence length="200" mass="23583">MNLQYHTWLFNIIAYFYQWFFKSQVKGYSKNIDKYGKHLNIPKGGKILDIGCGTGAFGKAFKLKDESYEVQGIDIAEKMVKRAKMKNKLVCEHGDILKGLRFPDNNFDLVIAGMVLHGLDQNKRNVLYKETSRIAKEYVLFQDYSPRRKWHISIIEWIERGDYFNFVRSIPAEFENFFDDVQIFEINSHTAWYLCKIPSK</sequence>
<dbReference type="CDD" id="cd02440">
    <property type="entry name" value="AdoMet_MTases"/>
    <property type="match status" value="1"/>
</dbReference>
<accession>A0A5B9D9R2</accession>
<dbReference type="InterPro" id="IPR029063">
    <property type="entry name" value="SAM-dependent_MTases_sf"/>
</dbReference>
<name>A0A5B9D9R2_9ARCH</name>
<dbReference type="GeneID" id="41329704"/>
<dbReference type="Proteomes" id="UP000321408">
    <property type="component" value="Chromosome"/>
</dbReference>
<evidence type="ECO:0000259" key="1">
    <source>
        <dbReference type="Pfam" id="PF13649"/>
    </source>
</evidence>
<dbReference type="RefSeq" id="WP_147662780.1">
    <property type="nucleotide sequence ID" value="NZ_CP042905.2"/>
</dbReference>
<dbReference type="InterPro" id="IPR041698">
    <property type="entry name" value="Methyltransf_25"/>
</dbReference>
<dbReference type="Pfam" id="PF13649">
    <property type="entry name" value="Methyltransf_25"/>
    <property type="match status" value="1"/>
</dbReference>
<evidence type="ECO:0000313" key="2">
    <source>
        <dbReference type="EMBL" id="QEE15884.1"/>
    </source>
</evidence>
<dbReference type="PANTHER" id="PTHR43591:SF24">
    <property type="entry name" value="2-METHOXY-6-POLYPRENYL-1,4-BENZOQUINOL METHYLASE, MITOCHONDRIAL"/>
    <property type="match status" value="1"/>
</dbReference>
<proteinExistence type="predicted"/>
<keyword evidence="3" id="KW-1185">Reference proteome</keyword>
<keyword evidence="2" id="KW-0489">Methyltransferase</keyword>
<dbReference type="AlphaFoldDB" id="A0A5B9D9R2"/>
<evidence type="ECO:0000313" key="3">
    <source>
        <dbReference type="Proteomes" id="UP000321408"/>
    </source>
</evidence>
<dbReference type="SUPFAM" id="SSF53335">
    <property type="entry name" value="S-adenosyl-L-methionine-dependent methyltransferases"/>
    <property type="match status" value="1"/>
</dbReference>
<reference evidence="2 3" key="2">
    <citation type="journal article" date="2024" name="Int. J. Syst. Evol. Microbiol.">
        <title>Promethearchaeum syntrophicum gen. nov., sp. nov., an anaerobic, obligately syntrophic archaeon, the first isolate of the lineage 'Asgard' archaea, and proposal of the new archaeal phylum Promethearchaeota phyl. nov. and kingdom Promethearchaeati regn. nov.</title>
        <authorList>
            <person name="Imachi H."/>
            <person name="Nobu M.K."/>
            <person name="Kato S."/>
            <person name="Takaki Y."/>
            <person name="Miyazaki M."/>
            <person name="Miyata M."/>
            <person name="Ogawara M."/>
            <person name="Saito Y."/>
            <person name="Sakai S."/>
            <person name="Tahara Y.O."/>
            <person name="Takano Y."/>
            <person name="Tasumi E."/>
            <person name="Uematsu K."/>
            <person name="Yoshimura T."/>
            <person name="Itoh T."/>
            <person name="Ohkuma M."/>
            <person name="Takai K."/>
        </authorList>
    </citation>
    <scope>NUCLEOTIDE SEQUENCE [LARGE SCALE GENOMIC DNA]</scope>
    <source>
        <strain evidence="2 3">MK-D1</strain>
    </source>
</reference>
<reference evidence="2 3" key="1">
    <citation type="journal article" date="2020" name="Nature">
        <title>Isolation of an archaeon at the prokaryote-eukaryote interface.</title>
        <authorList>
            <person name="Imachi H."/>
            <person name="Nobu M.K."/>
            <person name="Nakahara N."/>
            <person name="Morono Y."/>
            <person name="Ogawara M."/>
            <person name="Takaki Y."/>
            <person name="Takano Y."/>
            <person name="Uematsu K."/>
            <person name="Ikuta T."/>
            <person name="Ito M."/>
            <person name="Matsui Y."/>
            <person name="Miyazaki M."/>
            <person name="Murata K."/>
            <person name="Saito Y."/>
            <person name="Sakai S."/>
            <person name="Song C."/>
            <person name="Tasumi E."/>
            <person name="Yamanaka Y."/>
            <person name="Yamaguchi T."/>
            <person name="Kamagata Y."/>
            <person name="Tamaki H."/>
            <person name="Takai K."/>
        </authorList>
    </citation>
    <scope>NUCLEOTIDE SEQUENCE [LARGE SCALE GENOMIC DNA]</scope>
    <source>
        <strain evidence="2 3">MK-D1</strain>
    </source>
</reference>
<dbReference type="OrthoDB" id="1018at2157"/>
<feature type="domain" description="Methyltransferase" evidence="1">
    <location>
        <begin position="47"/>
        <end position="136"/>
    </location>
</feature>
<dbReference type="KEGG" id="psyt:DSAG12_01711"/>